<feature type="transmembrane region" description="Helical" evidence="1">
    <location>
        <begin position="67"/>
        <end position="84"/>
    </location>
</feature>
<keyword evidence="1" id="KW-1133">Transmembrane helix</keyword>
<dbReference type="Proteomes" id="UP000282957">
    <property type="component" value="Unassembled WGS sequence"/>
</dbReference>
<reference evidence="2 3" key="1">
    <citation type="submission" date="2019-01" db="EMBL/GenBank/DDBJ databases">
        <authorList>
            <person name="Chen W.-M."/>
        </authorList>
    </citation>
    <scope>NUCLEOTIDE SEQUENCE [LARGE SCALE GENOMIC DNA]</scope>
    <source>
        <strain evidence="2 3">CCP-6</strain>
    </source>
</reference>
<sequence length="110" mass="12082">MRIIYVHERRRGLAGRCALAGFLAFQVFFITLAMAGGSWAAPMHEAASQISQITEFPWLDLPGSDQLWSWVAGSLILAALALMTRGRVKAHRTVAPDVSLQTLFRLRTGG</sequence>
<name>A0A437MFD7_9PROT</name>
<evidence type="ECO:0000256" key="1">
    <source>
        <dbReference type="SAM" id="Phobius"/>
    </source>
</evidence>
<protein>
    <submittedName>
        <fullName evidence="2">Uncharacterized protein</fullName>
    </submittedName>
</protein>
<keyword evidence="1" id="KW-0812">Transmembrane</keyword>
<dbReference type="EMBL" id="SACL01000004">
    <property type="protein sequence ID" value="RVT96335.1"/>
    <property type="molecule type" value="Genomic_DNA"/>
</dbReference>
<gene>
    <name evidence="2" type="ORF">EOD42_14600</name>
</gene>
<evidence type="ECO:0000313" key="2">
    <source>
        <dbReference type="EMBL" id="RVT96335.1"/>
    </source>
</evidence>
<keyword evidence="3" id="KW-1185">Reference proteome</keyword>
<accession>A0A437MFD7</accession>
<dbReference type="AlphaFoldDB" id="A0A437MFD7"/>
<organism evidence="2 3">
    <name type="scientific">Rhodovarius crocodyli</name>
    <dbReference type="NCBI Taxonomy" id="1979269"/>
    <lineage>
        <taxon>Bacteria</taxon>
        <taxon>Pseudomonadati</taxon>
        <taxon>Pseudomonadota</taxon>
        <taxon>Alphaproteobacteria</taxon>
        <taxon>Acetobacterales</taxon>
        <taxon>Roseomonadaceae</taxon>
        <taxon>Rhodovarius</taxon>
    </lineage>
</organism>
<dbReference type="RefSeq" id="WP_127788267.1">
    <property type="nucleotide sequence ID" value="NZ_SACL01000004.1"/>
</dbReference>
<keyword evidence="1" id="KW-0472">Membrane</keyword>
<proteinExistence type="predicted"/>
<comment type="caution">
    <text evidence="2">The sequence shown here is derived from an EMBL/GenBank/DDBJ whole genome shotgun (WGS) entry which is preliminary data.</text>
</comment>
<evidence type="ECO:0000313" key="3">
    <source>
        <dbReference type="Proteomes" id="UP000282957"/>
    </source>
</evidence>